<dbReference type="STRING" id="342668.A0A1B8GK76"/>
<dbReference type="InterPro" id="IPR014721">
    <property type="entry name" value="Ribsml_uS5_D2-typ_fold_subgr"/>
</dbReference>
<dbReference type="GO" id="GO:0030983">
    <property type="term" value="F:mismatched DNA binding"/>
    <property type="evidence" value="ECO:0007669"/>
    <property type="project" value="InterPro"/>
</dbReference>
<evidence type="ECO:0000313" key="5">
    <source>
        <dbReference type="EMBL" id="OBT96214.1"/>
    </source>
</evidence>
<evidence type="ECO:0000256" key="1">
    <source>
        <dbReference type="ARBA" id="ARBA00006082"/>
    </source>
</evidence>
<dbReference type="InterPro" id="IPR020568">
    <property type="entry name" value="Ribosomal_Su5_D2-typ_SF"/>
</dbReference>
<reference evidence="5 6" key="1">
    <citation type="submission" date="2016-03" db="EMBL/GenBank/DDBJ databases">
        <title>Comparative genomics of Pseudogymnoascus destructans, the fungus causing white-nose syndrome of bats.</title>
        <authorList>
            <person name="Palmer J.M."/>
            <person name="Drees K.P."/>
            <person name="Foster J.T."/>
            <person name="Lindner D.L."/>
        </authorList>
    </citation>
    <scope>NUCLEOTIDE SEQUENCE [LARGE SCALE GENOMIC DNA]</scope>
    <source>
        <strain evidence="5 6">UAMH 10579</strain>
    </source>
</reference>
<dbReference type="Gene3D" id="3.30.565.10">
    <property type="entry name" value="Histidine kinase-like ATPase, C-terminal domain"/>
    <property type="match status" value="1"/>
</dbReference>
<dbReference type="GO" id="GO:0061982">
    <property type="term" value="P:meiosis I cell cycle process"/>
    <property type="evidence" value="ECO:0007669"/>
    <property type="project" value="UniProtKB-ARBA"/>
</dbReference>
<dbReference type="AlphaFoldDB" id="A0A1B8GK76"/>
<dbReference type="GO" id="GO:0006298">
    <property type="term" value="P:mismatch repair"/>
    <property type="evidence" value="ECO:0007669"/>
    <property type="project" value="InterPro"/>
</dbReference>
<dbReference type="PANTHER" id="PTHR10073:SF41">
    <property type="entry name" value="MISMATCH REPAIR PROTEIN, PUTATIVE (AFU_ORTHOLOGUE AFUA_8G05820)-RELATED"/>
    <property type="match status" value="1"/>
</dbReference>
<dbReference type="Gene3D" id="3.30.230.10">
    <property type="match status" value="1"/>
</dbReference>
<evidence type="ECO:0000259" key="4">
    <source>
        <dbReference type="SMART" id="SM01340"/>
    </source>
</evidence>
<dbReference type="GO" id="GO:0016887">
    <property type="term" value="F:ATP hydrolysis activity"/>
    <property type="evidence" value="ECO:0007669"/>
    <property type="project" value="InterPro"/>
</dbReference>
<dbReference type="PANTHER" id="PTHR10073">
    <property type="entry name" value="DNA MISMATCH REPAIR PROTEIN MLH, PMS, MUTL"/>
    <property type="match status" value="1"/>
</dbReference>
<dbReference type="GeneID" id="28840217"/>
<dbReference type="CDD" id="cd03485">
    <property type="entry name" value="MutL_Trans_hPMS_1_like"/>
    <property type="match status" value="1"/>
</dbReference>
<sequence length="827" mass="90487">MAIQPLPSSTTRILGSCQALTTPSSLVKELIDNAIDAKATSIDVIISANTVDKIEVHDNGHGIAQEDLDSLGRHGHTSKLRNFEELRTVGSSCLGFRGEALASSVSLGSVTITTRAEGEPVAFVVKLKATGGVSSKSSISHPIGTTVCVSNFLSAFPVRRQTSISDSSKTISNIKNILQSYALARFQVRFTLKVAKTGKGNWSYIPHPKGYIKEAAIQVAGKDVAKQCIEIASPSEDDASIFDAADENETTTANPYIRIRAFLPSPDSNFSKLKGGHYASVDSRPVSCTRGTLKKVVSSYKQHIRAFASNTSKEAPKDPFIYLRITCPIGSYDPNIEPAKDDVLFEDEDAILSAAEKLFKSLYSTNIRPIPVDDTFNDLPAPQPAASHDSAIQQRVEVSKSMGVTDFQTSKVNYGTRNNKIQGHITSDAVVDKASGRELELLRDAACEPQSPPSTQERSDHNTLNPWIIAKLNTPATERGLHGSRTLRPRPLRSYITPVDDTPSASSDDLFLTEDMPNRLTGSQTWKQPKPGPTQSSVETWINKQQTYETDDLAELQHGPKPQQSHHITGDGLSQSNYKPPYSNGFVTGFVTARELPVGLPWSPPPTQTKSKEKLQRKFKTPFITPRRTEVVPGARENAYESSNLTPIGDTSPSQGLRRTSISAFHDDVDAAMDFERRKVTSTRRLREETAAVARLEAEAGNVAMQRMPVQENIIKTVLEDGDPRAYLMRRQKSMAAHQGPKLKRAKTMLLPLESIPDTLGTQNLILRMSIETTSVSRAMHLFAAADDYAKSGIRHDGLRMTDSCAREVEKSLNRLMAVSHGLSALT</sequence>
<dbReference type="OrthoDB" id="10263226at2759"/>
<dbReference type="InterPro" id="IPR036890">
    <property type="entry name" value="HATPase_C_sf"/>
</dbReference>
<dbReference type="PROSITE" id="PS00058">
    <property type="entry name" value="DNA_MISMATCH_REPAIR_1"/>
    <property type="match status" value="1"/>
</dbReference>
<comment type="similarity">
    <text evidence="1">Belongs to the DNA mismatch repair MutL/HexB family.</text>
</comment>
<gene>
    <name evidence="5" type="ORF">VE01_06831</name>
</gene>
<evidence type="ECO:0000313" key="6">
    <source>
        <dbReference type="Proteomes" id="UP000091956"/>
    </source>
</evidence>
<feature type="domain" description="DNA mismatch repair protein S5" evidence="4">
    <location>
        <begin position="216"/>
        <end position="360"/>
    </location>
</feature>
<keyword evidence="2" id="KW-0227">DNA damage</keyword>
<dbReference type="SUPFAM" id="SSF54211">
    <property type="entry name" value="Ribosomal protein S5 domain 2-like"/>
    <property type="match status" value="1"/>
</dbReference>
<dbReference type="Pfam" id="PF13589">
    <property type="entry name" value="HATPase_c_3"/>
    <property type="match status" value="1"/>
</dbReference>
<dbReference type="GO" id="GO:0005524">
    <property type="term" value="F:ATP binding"/>
    <property type="evidence" value="ECO:0007669"/>
    <property type="project" value="InterPro"/>
</dbReference>
<dbReference type="NCBIfam" id="TIGR00585">
    <property type="entry name" value="mutl"/>
    <property type="match status" value="1"/>
</dbReference>
<feature type="compositionally biased region" description="Polar residues" evidence="3">
    <location>
        <begin position="562"/>
        <end position="578"/>
    </location>
</feature>
<dbReference type="RefSeq" id="XP_018129947.1">
    <property type="nucleotide sequence ID" value="XM_018276270.2"/>
</dbReference>
<accession>A0A1B8GK76</accession>
<evidence type="ECO:0000256" key="2">
    <source>
        <dbReference type="ARBA" id="ARBA00022763"/>
    </source>
</evidence>
<dbReference type="InterPro" id="IPR002099">
    <property type="entry name" value="MutL/Mlh/PMS"/>
</dbReference>
<dbReference type="Pfam" id="PF01119">
    <property type="entry name" value="DNA_mis_repair"/>
    <property type="match status" value="1"/>
</dbReference>
<dbReference type="Proteomes" id="UP000091956">
    <property type="component" value="Unassembled WGS sequence"/>
</dbReference>
<reference evidence="6" key="2">
    <citation type="journal article" date="2018" name="Nat. Commun.">
        <title>Extreme sensitivity to ultraviolet light in the fungal pathogen causing white-nose syndrome of bats.</title>
        <authorList>
            <person name="Palmer J.M."/>
            <person name="Drees K.P."/>
            <person name="Foster J.T."/>
            <person name="Lindner D.L."/>
        </authorList>
    </citation>
    <scope>NUCLEOTIDE SEQUENCE [LARGE SCALE GENOMIC DNA]</scope>
    <source>
        <strain evidence="6">UAMH 10579</strain>
    </source>
</reference>
<dbReference type="SUPFAM" id="SSF55874">
    <property type="entry name" value="ATPase domain of HSP90 chaperone/DNA topoisomerase II/histidine kinase"/>
    <property type="match status" value="1"/>
</dbReference>
<dbReference type="SMART" id="SM01340">
    <property type="entry name" value="DNA_mis_repair"/>
    <property type="match status" value="1"/>
</dbReference>
<dbReference type="FunFam" id="3.30.565.10:FF:000017">
    <property type="entry name" value="PMS1 homolog 1, mismatch repair system component"/>
    <property type="match status" value="1"/>
</dbReference>
<organism evidence="5 6">
    <name type="scientific">Pseudogymnoascus verrucosus</name>
    <dbReference type="NCBI Taxonomy" id="342668"/>
    <lineage>
        <taxon>Eukaryota</taxon>
        <taxon>Fungi</taxon>
        <taxon>Dikarya</taxon>
        <taxon>Ascomycota</taxon>
        <taxon>Pezizomycotina</taxon>
        <taxon>Leotiomycetes</taxon>
        <taxon>Thelebolales</taxon>
        <taxon>Thelebolaceae</taxon>
        <taxon>Pseudogymnoascus</taxon>
    </lineage>
</organism>
<dbReference type="GO" id="GO:0140664">
    <property type="term" value="F:ATP-dependent DNA damage sensor activity"/>
    <property type="evidence" value="ECO:0007669"/>
    <property type="project" value="InterPro"/>
</dbReference>
<evidence type="ECO:0000256" key="3">
    <source>
        <dbReference type="SAM" id="MobiDB-lite"/>
    </source>
</evidence>
<dbReference type="InterPro" id="IPR014762">
    <property type="entry name" value="DNA_mismatch_repair_CS"/>
</dbReference>
<dbReference type="InterPro" id="IPR038973">
    <property type="entry name" value="MutL/Mlh/Pms-like"/>
</dbReference>
<dbReference type="InterPro" id="IPR013507">
    <property type="entry name" value="DNA_mismatch_S5_2-like"/>
</dbReference>
<dbReference type="EMBL" id="KV460230">
    <property type="protein sequence ID" value="OBT96214.1"/>
    <property type="molecule type" value="Genomic_DNA"/>
</dbReference>
<feature type="region of interest" description="Disordered" evidence="3">
    <location>
        <begin position="557"/>
        <end position="580"/>
    </location>
</feature>
<keyword evidence="6" id="KW-1185">Reference proteome</keyword>
<protein>
    <recommendedName>
        <fullName evidence="4">DNA mismatch repair protein S5 domain-containing protein</fullName>
    </recommendedName>
</protein>
<proteinExistence type="inferred from homology"/>
<name>A0A1B8GK76_9PEZI</name>
<dbReference type="GO" id="GO:0032389">
    <property type="term" value="C:MutLalpha complex"/>
    <property type="evidence" value="ECO:0007669"/>
    <property type="project" value="TreeGrafter"/>
</dbReference>